<dbReference type="SUPFAM" id="SSF57302">
    <property type="entry name" value="Snake toxin-like"/>
    <property type="match status" value="1"/>
</dbReference>
<accession>A0A172AZC5</accession>
<reference evidence="3" key="1">
    <citation type="submission" date="2015-02" db="EMBL/GenBank/DDBJ databases">
        <title>Courtship pheromones in the Alpine newt (Ichthyosaura alpestris, Salamandridae).</title>
        <authorList>
            <person name="Treer D."/>
            <person name="Maex M."/>
            <person name="Proost P."/>
            <person name="Van Bocxlaer I."/>
            <person name="Bossuyt F."/>
        </authorList>
    </citation>
    <scope>NUCLEOTIDE SEQUENCE</scope>
    <source>
        <tissue evidence="3">Abdominal gland</tissue>
    </source>
</reference>
<dbReference type="InterPro" id="IPR016054">
    <property type="entry name" value="LY6_UPA_recep-like"/>
</dbReference>
<evidence type="ECO:0000313" key="3">
    <source>
        <dbReference type="EMBL" id="AKH14013.1"/>
    </source>
</evidence>
<evidence type="ECO:0000259" key="2">
    <source>
        <dbReference type="Pfam" id="PF00021"/>
    </source>
</evidence>
<protein>
    <submittedName>
        <fullName evidence="3">Sodefrin-like factor</fullName>
    </submittedName>
</protein>
<dbReference type="AlphaFoldDB" id="A0A172AZC5"/>
<dbReference type="EMBL" id="KP849578">
    <property type="protein sequence ID" value="AKH14013.1"/>
    <property type="molecule type" value="mRNA"/>
</dbReference>
<sequence length="151" mass="16303">MRALLAAAVMLQALITGDCLSCEQCFALHTSSCSGVFTQCPPDVTHCVAGLENTTLRNDVILTAFKDCLDPSQKAACGREFYYKTSVFSLRTSRTCCDSDLCNGGDVKGEAVRPYSERGCATPDYCKIGVFNLLGVQVYDYALKCSPALKV</sequence>
<dbReference type="InterPro" id="IPR045860">
    <property type="entry name" value="Snake_toxin-like_sf"/>
</dbReference>
<name>A0A172AZC5_ICHAP</name>
<dbReference type="Pfam" id="PF00021">
    <property type="entry name" value="UPAR_LY6"/>
    <property type="match status" value="1"/>
</dbReference>
<dbReference type="Gene3D" id="2.10.60.10">
    <property type="entry name" value="CD59"/>
    <property type="match status" value="1"/>
</dbReference>
<organism evidence="3">
    <name type="scientific">Ichthyosaura alpestris</name>
    <name type="common">Alpine newt</name>
    <name type="synonym">Mesotriton alpestris</name>
    <dbReference type="NCBI Taxonomy" id="54263"/>
    <lineage>
        <taxon>Eukaryota</taxon>
        <taxon>Metazoa</taxon>
        <taxon>Chordata</taxon>
        <taxon>Craniata</taxon>
        <taxon>Vertebrata</taxon>
        <taxon>Euteleostomi</taxon>
        <taxon>Amphibia</taxon>
        <taxon>Batrachia</taxon>
        <taxon>Caudata</taxon>
        <taxon>Salamandroidea</taxon>
        <taxon>Salamandridae</taxon>
        <taxon>Pleurodelinae</taxon>
        <taxon>Ichthyosaura</taxon>
    </lineage>
</organism>
<feature type="domain" description="UPAR/Ly6" evidence="2">
    <location>
        <begin position="20"/>
        <end position="104"/>
    </location>
</feature>
<feature type="chain" id="PRO_5007999269" evidence="1">
    <location>
        <begin position="20"/>
        <end position="151"/>
    </location>
</feature>
<feature type="signal peptide" evidence="1">
    <location>
        <begin position="1"/>
        <end position="19"/>
    </location>
</feature>
<evidence type="ECO:0000256" key="1">
    <source>
        <dbReference type="SAM" id="SignalP"/>
    </source>
</evidence>
<proteinExistence type="evidence at transcript level"/>
<keyword evidence="1" id="KW-0732">Signal</keyword>